<evidence type="ECO:0000313" key="2">
    <source>
        <dbReference type="EMBL" id="VVE86330.1"/>
    </source>
</evidence>
<organism evidence="2 3">
    <name type="scientific">Pandoraea bronchicola</name>
    <dbReference type="NCBI Taxonomy" id="2508287"/>
    <lineage>
        <taxon>Bacteria</taxon>
        <taxon>Pseudomonadati</taxon>
        <taxon>Pseudomonadota</taxon>
        <taxon>Betaproteobacteria</taxon>
        <taxon>Burkholderiales</taxon>
        <taxon>Burkholderiaceae</taxon>
        <taxon>Pandoraea</taxon>
    </lineage>
</organism>
<sequence length="46" mass="5072">MGRRREVASPAKGGTRLQPSPPVSSRCRALTRSLRKVIPHAVIQSY</sequence>
<name>A0A5E5BPY4_9BURK</name>
<evidence type="ECO:0000313" key="3">
    <source>
        <dbReference type="Proteomes" id="UP000382040"/>
    </source>
</evidence>
<protein>
    <submittedName>
        <fullName evidence="2">Uncharacterized protein</fullName>
    </submittedName>
</protein>
<dbReference type="Proteomes" id="UP000382040">
    <property type="component" value="Unassembled WGS sequence"/>
</dbReference>
<proteinExistence type="predicted"/>
<feature type="region of interest" description="Disordered" evidence="1">
    <location>
        <begin position="1"/>
        <end position="28"/>
    </location>
</feature>
<dbReference type="EMBL" id="CABPST010000001">
    <property type="protein sequence ID" value="VVE86330.1"/>
    <property type="molecule type" value="Genomic_DNA"/>
</dbReference>
<reference evidence="2 3" key="1">
    <citation type="submission" date="2019-08" db="EMBL/GenBank/DDBJ databases">
        <authorList>
            <person name="Peeters C."/>
        </authorList>
    </citation>
    <scope>NUCLEOTIDE SEQUENCE [LARGE SCALE GENOMIC DNA]</scope>
    <source>
        <strain evidence="2 3">LMG 20603</strain>
    </source>
</reference>
<evidence type="ECO:0000256" key="1">
    <source>
        <dbReference type="SAM" id="MobiDB-lite"/>
    </source>
</evidence>
<dbReference type="AlphaFoldDB" id="A0A5E5BPY4"/>
<accession>A0A5E5BPY4</accession>
<gene>
    <name evidence="2" type="ORF">PBR20603_00249</name>
</gene>
<keyword evidence="3" id="KW-1185">Reference proteome</keyword>